<feature type="transmembrane region" description="Helical" evidence="2">
    <location>
        <begin position="98"/>
        <end position="120"/>
    </location>
</feature>
<keyword evidence="2" id="KW-0812">Transmembrane</keyword>
<sequence>MTPRRGRHVTSDKESARGLAQLEGFLLWNAEVERARRRACRFTDQLPWLTTAQREDVERVFVAEHVTTARESLIRVRDRAEELRAEYSGRYNRLRARCVAVSAGAVGAATCLGTALTLVLR</sequence>
<dbReference type="EMBL" id="CP020570">
    <property type="protein sequence ID" value="ARF66501.1"/>
    <property type="molecule type" value="Genomic_DNA"/>
</dbReference>
<evidence type="ECO:0000313" key="4">
    <source>
        <dbReference type="Proteomes" id="UP000192445"/>
    </source>
</evidence>
<reference evidence="3 4" key="1">
    <citation type="submission" date="2017-03" db="EMBL/GenBank/DDBJ databases">
        <title>Complete Genome Sequence of a natural compounds producer, Streptomyces violaceus S21.</title>
        <authorList>
            <person name="Zhong C."/>
            <person name="Zhao Z."/>
            <person name="Fu J."/>
            <person name="Zong G."/>
            <person name="Qin R."/>
            <person name="Cao G."/>
        </authorList>
    </citation>
    <scope>NUCLEOTIDE SEQUENCE [LARGE SCALE GENOMIC DNA]</scope>
    <source>
        <strain evidence="3 4">S21</strain>
    </source>
</reference>
<evidence type="ECO:0008006" key="5">
    <source>
        <dbReference type="Google" id="ProtNLM"/>
    </source>
</evidence>
<accession>A0A1V0UMY6</accession>
<dbReference type="STRING" id="1935.B1H20_33625"/>
<evidence type="ECO:0000256" key="2">
    <source>
        <dbReference type="SAM" id="Phobius"/>
    </source>
</evidence>
<organism evidence="3 4">
    <name type="scientific">Streptomyces violaceoruber</name>
    <dbReference type="NCBI Taxonomy" id="1935"/>
    <lineage>
        <taxon>Bacteria</taxon>
        <taxon>Bacillati</taxon>
        <taxon>Actinomycetota</taxon>
        <taxon>Actinomycetes</taxon>
        <taxon>Kitasatosporales</taxon>
        <taxon>Streptomycetaceae</taxon>
        <taxon>Streptomyces</taxon>
        <taxon>Streptomyces violaceoruber group</taxon>
    </lineage>
</organism>
<keyword evidence="2" id="KW-1133">Transmembrane helix</keyword>
<name>A0A1V0UMY6_STRVN</name>
<feature type="coiled-coil region" evidence="1">
    <location>
        <begin position="66"/>
        <end position="97"/>
    </location>
</feature>
<protein>
    <recommendedName>
        <fullName evidence="5">Cytochrome C oxidase subunit I</fullName>
    </recommendedName>
</protein>
<keyword evidence="1" id="KW-0175">Coiled coil</keyword>
<proteinExistence type="predicted"/>
<dbReference type="KEGG" id="svu:B1H20_33625"/>
<gene>
    <name evidence="3" type="ORF">B1H20_33625</name>
</gene>
<dbReference type="Proteomes" id="UP000192445">
    <property type="component" value="Chromosome"/>
</dbReference>
<dbReference type="AlphaFoldDB" id="A0A1V0UMY6"/>
<evidence type="ECO:0000313" key="3">
    <source>
        <dbReference type="EMBL" id="ARF66501.1"/>
    </source>
</evidence>
<keyword evidence="2" id="KW-0472">Membrane</keyword>
<evidence type="ECO:0000256" key="1">
    <source>
        <dbReference type="SAM" id="Coils"/>
    </source>
</evidence>